<dbReference type="AlphaFoldDB" id="A0A6A6FBP0"/>
<evidence type="ECO:0000313" key="2">
    <source>
        <dbReference type="Proteomes" id="UP000799539"/>
    </source>
</evidence>
<keyword evidence="2" id="KW-1185">Reference proteome</keyword>
<dbReference type="OrthoDB" id="3636801at2759"/>
<name>A0A6A6FBP0_9PEZI</name>
<organism evidence="1 2">
    <name type="scientific">Cercospora zeae-maydis SCOH1-5</name>
    <dbReference type="NCBI Taxonomy" id="717836"/>
    <lineage>
        <taxon>Eukaryota</taxon>
        <taxon>Fungi</taxon>
        <taxon>Dikarya</taxon>
        <taxon>Ascomycota</taxon>
        <taxon>Pezizomycotina</taxon>
        <taxon>Dothideomycetes</taxon>
        <taxon>Dothideomycetidae</taxon>
        <taxon>Mycosphaerellales</taxon>
        <taxon>Mycosphaerellaceae</taxon>
        <taxon>Cercospora</taxon>
    </lineage>
</organism>
<proteinExistence type="predicted"/>
<dbReference type="Gene3D" id="3.80.10.10">
    <property type="entry name" value="Ribonuclease Inhibitor"/>
    <property type="match status" value="1"/>
</dbReference>
<gene>
    <name evidence="1" type="ORF">CERZMDRAFT_99057</name>
</gene>
<evidence type="ECO:0000313" key="1">
    <source>
        <dbReference type="EMBL" id="KAF2210889.1"/>
    </source>
</evidence>
<sequence>MSLQYISDCSANAITYLTRLLRSIQISRHNFQVAKNGGPSLMCLPDDILLLILDHTVAGAGSNGRLSSVATAAGTQDLVRLATCNRRMLTLASPLLFEKIRLGRSWGPEHMIDSLKALRQSPDALKAARELHVDLWSEPECTVPSQLLDELGSILIECMTSTNRLERISVSTTPSCSESLRETFKRSGCTFPQVKELVVGPHLGWLVRLCPNLERISSDDWLIESVCGQSPLPEFLRAAGQATELREFSCNACWDAGSLELAHQSMPQLRSLGICGRVGPALRDIITLLRKFRHLRFLVLPEVSMLAGLNVGNRPYARFSDSGTTATQASALVTIFQKLPRLEEVSLGRHLRAWARSEVDLHGQIILRWETSSGLDHPQDPYYNQHIMKLETDDSCSLHPIEDDLEAILSTAEDSASIFSRADTLAF</sequence>
<accession>A0A6A6FBP0</accession>
<dbReference type="SUPFAM" id="SSF52047">
    <property type="entry name" value="RNI-like"/>
    <property type="match status" value="1"/>
</dbReference>
<dbReference type="Proteomes" id="UP000799539">
    <property type="component" value="Unassembled WGS sequence"/>
</dbReference>
<dbReference type="InterPro" id="IPR032675">
    <property type="entry name" value="LRR_dom_sf"/>
</dbReference>
<protein>
    <submittedName>
        <fullName evidence="1">Uncharacterized protein</fullName>
    </submittedName>
</protein>
<reference evidence="1" key="1">
    <citation type="journal article" date="2020" name="Stud. Mycol.">
        <title>101 Dothideomycetes genomes: a test case for predicting lifestyles and emergence of pathogens.</title>
        <authorList>
            <person name="Haridas S."/>
            <person name="Albert R."/>
            <person name="Binder M."/>
            <person name="Bloem J."/>
            <person name="Labutti K."/>
            <person name="Salamov A."/>
            <person name="Andreopoulos B."/>
            <person name="Baker S."/>
            <person name="Barry K."/>
            <person name="Bills G."/>
            <person name="Bluhm B."/>
            <person name="Cannon C."/>
            <person name="Castanera R."/>
            <person name="Culley D."/>
            <person name="Daum C."/>
            <person name="Ezra D."/>
            <person name="Gonzalez J."/>
            <person name="Henrissat B."/>
            <person name="Kuo A."/>
            <person name="Liang C."/>
            <person name="Lipzen A."/>
            <person name="Lutzoni F."/>
            <person name="Magnuson J."/>
            <person name="Mondo S."/>
            <person name="Nolan M."/>
            <person name="Ohm R."/>
            <person name="Pangilinan J."/>
            <person name="Park H.-J."/>
            <person name="Ramirez L."/>
            <person name="Alfaro M."/>
            <person name="Sun H."/>
            <person name="Tritt A."/>
            <person name="Yoshinaga Y."/>
            <person name="Zwiers L.-H."/>
            <person name="Turgeon B."/>
            <person name="Goodwin S."/>
            <person name="Spatafora J."/>
            <person name="Crous P."/>
            <person name="Grigoriev I."/>
        </authorList>
    </citation>
    <scope>NUCLEOTIDE SEQUENCE</scope>
    <source>
        <strain evidence="1">SCOH1-5</strain>
    </source>
</reference>
<dbReference type="EMBL" id="ML992679">
    <property type="protein sequence ID" value="KAF2210889.1"/>
    <property type="molecule type" value="Genomic_DNA"/>
</dbReference>